<accession>A0A4Q9QYY1</accession>
<evidence type="ECO:0000313" key="4">
    <source>
        <dbReference type="Proteomes" id="UP000293172"/>
    </source>
</evidence>
<dbReference type="EMBL" id="QJUL01000026">
    <property type="protein sequence ID" value="TBU89254.1"/>
    <property type="molecule type" value="Genomic_DNA"/>
</dbReference>
<evidence type="ECO:0000313" key="2">
    <source>
        <dbReference type="EMBL" id="TBV02226.1"/>
    </source>
</evidence>
<dbReference type="Proteomes" id="UP000293172">
    <property type="component" value="Unassembled WGS sequence"/>
</dbReference>
<evidence type="ECO:0000313" key="3">
    <source>
        <dbReference type="Proteomes" id="UP000291334"/>
    </source>
</evidence>
<dbReference type="EMBL" id="QJUM01000025">
    <property type="protein sequence ID" value="TBV02226.1"/>
    <property type="molecule type" value="Genomic_DNA"/>
</dbReference>
<name>A0A4Q9QYY1_9GAMM</name>
<comment type="caution">
    <text evidence="1">The sequence shown here is derived from an EMBL/GenBank/DDBJ whole genome shotgun (WGS) entry which is preliminary data.</text>
</comment>
<protein>
    <submittedName>
        <fullName evidence="1">Uncharacterized protein</fullName>
    </submittedName>
</protein>
<reference evidence="3 4" key="1">
    <citation type="submission" date="2018-06" db="EMBL/GenBank/DDBJ databases">
        <title>Three novel Pseudomonas species isolated from symptomatic oak.</title>
        <authorList>
            <person name="Bueno-Gonzalez V."/>
            <person name="Brady C."/>
        </authorList>
    </citation>
    <scope>NUCLEOTIDE SEQUENCE [LARGE SCALE GENOMIC DNA]</scope>
    <source>
        <strain evidence="2 3">P26B</strain>
        <strain evidence="1 4">P6B</strain>
    </source>
</reference>
<sequence length="330" mass="36440">MATEPLSKAQLKELVHRVVVAQGNAFIKELLRSSGSRIGATKDDFAANLDAAIEADSITQEMLEAWLAEVEGWGDQHLYLIEPPQIDPAALAAGIAASPHADLLNASASLDFPDALELKHIGLGNGGLSLVWHQSQAGWNRCKAKDFVVEEELERYRFDAYRQRLERSVVRYEWRFADPYCAILIHRNPGIDHKAVFAAIRATLAAIGCAETSPLPIPLDQAVKVAAMKGKGVHSTRFELASGYVEMASTLAEGGIDAVEPVRVVLQAVDTSQFDRAQGMLHFAAEEHGMSRRIAVQVHGREARLRIWAQCKREDVFRIVELLWGYNNQP</sequence>
<dbReference type="OrthoDB" id="6790127at2"/>
<dbReference type="AlphaFoldDB" id="A0A4Q9QYY1"/>
<dbReference type="RefSeq" id="WP_131176648.1">
    <property type="nucleotide sequence ID" value="NZ_QJUL01000026.1"/>
</dbReference>
<organism evidence="1 4">
    <name type="scientific">Phytopseudomonas dryadis</name>
    <dbReference type="NCBI Taxonomy" id="2487520"/>
    <lineage>
        <taxon>Bacteria</taxon>
        <taxon>Pseudomonadati</taxon>
        <taxon>Pseudomonadota</taxon>
        <taxon>Gammaproteobacteria</taxon>
        <taxon>Pseudomonadales</taxon>
        <taxon>Pseudomonadaceae</taxon>
        <taxon>Phytopseudomonas</taxon>
    </lineage>
</organism>
<keyword evidence="3" id="KW-1185">Reference proteome</keyword>
<proteinExistence type="predicted"/>
<dbReference type="Proteomes" id="UP000291334">
    <property type="component" value="Unassembled WGS sequence"/>
</dbReference>
<evidence type="ECO:0000313" key="1">
    <source>
        <dbReference type="EMBL" id="TBU89254.1"/>
    </source>
</evidence>
<gene>
    <name evidence="2" type="ORF">DNK34_19130</name>
    <name evidence="1" type="ORF">DNK44_17290</name>
</gene>